<dbReference type="InterPro" id="IPR002913">
    <property type="entry name" value="START_lipid-bd_dom"/>
</dbReference>
<evidence type="ECO:0000256" key="7">
    <source>
        <dbReference type="ARBA" id="ARBA00023163"/>
    </source>
</evidence>
<feature type="domain" description="Homeobox" evidence="13">
    <location>
        <begin position="23"/>
        <end position="83"/>
    </location>
</feature>
<evidence type="ECO:0000256" key="1">
    <source>
        <dbReference type="ARBA" id="ARBA00004123"/>
    </source>
</evidence>
<name>A0ABM0X0P6_CAMSA</name>
<dbReference type="Pfam" id="PF01852">
    <property type="entry name" value="START"/>
    <property type="match status" value="1"/>
</dbReference>
<feature type="compositionally biased region" description="Basic and acidic residues" evidence="12">
    <location>
        <begin position="1"/>
        <end position="14"/>
    </location>
</feature>
<dbReference type="InterPro" id="IPR057993">
    <property type="entry name" value="HD-Zip_IV_C"/>
</dbReference>
<evidence type="ECO:0000313" key="16">
    <source>
        <dbReference type="RefSeq" id="XP_010478910.1"/>
    </source>
</evidence>
<accession>A0ABM0X0P6</accession>
<dbReference type="SUPFAM" id="SSF55961">
    <property type="entry name" value="Bet v1-like"/>
    <property type="match status" value="2"/>
</dbReference>
<keyword evidence="6 9" id="KW-0371">Homeobox</keyword>
<keyword evidence="7" id="KW-0804">Transcription</keyword>
<evidence type="ECO:0000256" key="10">
    <source>
        <dbReference type="RuleBase" id="RU000682"/>
    </source>
</evidence>
<dbReference type="PROSITE" id="PS50848">
    <property type="entry name" value="START"/>
    <property type="match status" value="1"/>
</dbReference>
<comment type="subcellular location">
    <subcellularLocation>
        <location evidence="1 9 10">Nucleus</location>
    </subcellularLocation>
</comment>
<sequence length="714" mass="80703">MVSSRDDTSIDERGTSSMDTNDNQERSNHQHHSNHQIHRLEEYFNECPHPDDLQRRRLAEELNLKPKQIKFWFQNKRTQVKIQNEKAENAELRIDNLKMKCENEAMEEALKTVVCPPCGGRHPGREEQLLYLRKLRAENAFLERERERLSTYVSQHRGHSIPSFDAYLHGPSTSNNRPASYGTSSNHLPTQSSLLRGPYTRENINVTPPPKPQNSVLLQHFQPLPQPEKIVMFEMAAKAVAEVMSLIKMEESMWIKSSIDGRLVIDPGNYEKISTKINHFKSTNVRPESSKEVVVVQMAATNLVDMFFDTEKWARLFPTIVNEAKTLHVLDSIDHGRQTFSKVIYEQEHILSPLVPPRQFIILRSCQQVEEDLWLIADVSCHLPNVELDFTAPLCTKRPSGVLIQALPDGSSKVTWIEHVEVNDNVRPHRLYKDLLYSGFGYGARRWTVTLERMCERLSLYSMSDFPATDHAGVVKTIEGRRSVMNLGERMLKNFAWIMKMSDKQDFSQQCDTNNSGVRISVRTNIEAGQPTGLIVCASSSLYLPLTPLRVYDFLSNLEVRHQWDVLCHGNPATEAARFVTGSDQKNNVTFLKPSSGGDNSELMILQDGFIDALGGMFVYAPVDLNTAYSAISGQVDPSTIPVLPSGFIISRDSRRPSVGELDSGRMTLLTVAFQILVSGSSHSIDLNVEDSATTVHILISSTVQRVKAMLNCE</sequence>
<reference evidence="15" key="1">
    <citation type="journal article" date="2014" name="Nat. Commun.">
        <title>The emerging biofuel crop Camelina sativa retains a highly undifferentiated hexaploid genome structure.</title>
        <authorList>
            <person name="Kagale S."/>
            <person name="Koh C."/>
            <person name="Nixon J."/>
            <person name="Bollina V."/>
            <person name="Clarke W.E."/>
            <person name="Tuteja R."/>
            <person name="Spillane C."/>
            <person name="Robinson S.J."/>
            <person name="Links M.G."/>
            <person name="Clarke C."/>
            <person name="Higgins E.E."/>
            <person name="Huebert T."/>
            <person name="Sharpe A.G."/>
            <person name="Parkin I.A."/>
        </authorList>
    </citation>
    <scope>NUCLEOTIDE SEQUENCE [LARGE SCALE GENOMIC DNA]</scope>
    <source>
        <strain evidence="15">cv. DH55</strain>
    </source>
</reference>
<dbReference type="InterPro" id="IPR042160">
    <property type="entry name" value="HD-Zip_IV"/>
</dbReference>
<dbReference type="CDD" id="cd00086">
    <property type="entry name" value="homeodomain"/>
    <property type="match status" value="1"/>
</dbReference>
<keyword evidence="3" id="KW-0805">Transcription regulation</keyword>
<evidence type="ECO:0000313" key="15">
    <source>
        <dbReference type="Proteomes" id="UP000694864"/>
    </source>
</evidence>
<dbReference type="Gene3D" id="3.30.530.20">
    <property type="match status" value="1"/>
</dbReference>
<dbReference type="PROSITE" id="PS50071">
    <property type="entry name" value="HOMEOBOX_2"/>
    <property type="match status" value="1"/>
</dbReference>
<comment type="similarity">
    <text evidence="2">Belongs to the HD-ZIP homeobox family. Class IV subfamily.</text>
</comment>
<dbReference type="PANTHER" id="PTHR45654:SF9">
    <property type="entry name" value="HOMEOBOX-LEUCINE ZIPPER PROTEIN HDG10-RELATED"/>
    <property type="match status" value="1"/>
</dbReference>
<dbReference type="SUPFAM" id="SSF46689">
    <property type="entry name" value="Homeodomain-like"/>
    <property type="match status" value="1"/>
</dbReference>
<evidence type="ECO:0000256" key="9">
    <source>
        <dbReference type="PROSITE-ProRule" id="PRU00108"/>
    </source>
</evidence>
<evidence type="ECO:0000259" key="14">
    <source>
        <dbReference type="PROSITE" id="PS50848"/>
    </source>
</evidence>
<keyword evidence="8 9" id="KW-0539">Nucleus</keyword>
<proteinExistence type="inferred from homology"/>
<evidence type="ECO:0000259" key="13">
    <source>
        <dbReference type="PROSITE" id="PS50071"/>
    </source>
</evidence>
<organism evidence="15 16">
    <name type="scientific">Camelina sativa</name>
    <name type="common">False flax</name>
    <name type="synonym">Myagrum sativum</name>
    <dbReference type="NCBI Taxonomy" id="90675"/>
    <lineage>
        <taxon>Eukaryota</taxon>
        <taxon>Viridiplantae</taxon>
        <taxon>Streptophyta</taxon>
        <taxon>Embryophyta</taxon>
        <taxon>Tracheophyta</taxon>
        <taxon>Spermatophyta</taxon>
        <taxon>Magnoliopsida</taxon>
        <taxon>eudicotyledons</taxon>
        <taxon>Gunneridae</taxon>
        <taxon>Pentapetalae</taxon>
        <taxon>rosids</taxon>
        <taxon>malvids</taxon>
        <taxon>Brassicales</taxon>
        <taxon>Brassicaceae</taxon>
        <taxon>Camelineae</taxon>
        <taxon>Camelina</taxon>
    </lineage>
</organism>
<gene>
    <name evidence="16" type="primary">LOC104757820</name>
</gene>
<evidence type="ECO:0000256" key="8">
    <source>
        <dbReference type="ARBA" id="ARBA00023242"/>
    </source>
</evidence>
<evidence type="ECO:0000256" key="12">
    <source>
        <dbReference type="SAM" id="MobiDB-lite"/>
    </source>
</evidence>
<dbReference type="RefSeq" id="XP_010478910.1">
    <property type="nucleotide sequence ID" value="XM_010480608.2"/>
</dbReference>
<keyword evidence="4 11" id="KW-0175">Coiled coil</keyword>
<dbReference type="Gene3D" id="1.10.10.60">
    <property type="entry name" value="Homeodomain-like"/>
    <property type="match status" value="1"/>
</dbReference>
<dbReference type="SMART" id="SM00389">
    <property type="entry name" value="HOX"/>
    <property type="match status" value="1"/>
</dbReference>
<evidence type="ECO:0000256" key="11">
    <source>
        <dbReference type="SAM" id="Coils"/>
    </source>
</evidence>
<dbReference type="CDD" id="cd08875">
    <property type="entry name" value="START_ArGLABRA2_like"/>
    <property type="match status" value="1"/>
</dbReference>
<dbReference type="InterPro" id="IPR001356">
    <property type="entry name" value="HD"/>
</dbReference>
<dbReference type="Proteomes" id="UP000694864">
    <property type="component" value="Chromosome 17"/>
</dbReference>
<keyword evidence="15" id="KW-1185">Reference proteome</keyword>
<dbReference type="Pfam" id="PF25797">
    <property type="entry name" value="PDF2_C"/>
    <property type="match status" value="1"/>
</dbReference>
<dbReference type="SMART" id="SM00234">
    <property type="entry name" value="START"/>
    <property type="match status" value="1"/>
</dbReference>
<feature type="DNA-binding region" description="Homeobox" evidence="9">
    <location>
        <begin position="25"/>
        <end position="84"/>
    </location>
</feature>
<keyword evidence="5 9" id="KW-0238">DNA-binding</keyword>
<dbReference type="InterPro" id="IPR017970">
    <property type="entry name" value="Homeobox_CS"/>
</dbReference>
<protein>
    <submittedName>
        <fullName evidence="16">Homeobox-leucine zipper protein HDG10-like</fullName>
    </submittedName>
</protein>
<feature type="coiled-coil region" evidence="11">
    <location>
        <begin position="73"/>
        <end position="152"/>
    </location>
</feature>
<reference evidence="16" key="2">
    <citation type="submission" date="2025-08" db="UniProtKB">
        <authorList>
            <consortium name="RefSeq"/>
        </authorList>
    </citation>
    <scope>IDENTIFICATION</scope>
    <source>
        <tissue evidence="16">Leaf</tissue>
    </source>
</reference>
<evidence type="ECO:0000256" key="5">
    <source>
        <dbReference type="ARBA" id="ARBA00023125"/>
    </source>
</evidence>
<evidence type="ECO:0000256" key="3">
    <source>
        <dbReference type="ARBA" id="ARBA00023015"/>
    </source>
</evidence>
<evidence type="ECO:0000256" key="2">
    <source>
        <dbReference type="ARBA" id="ARBA00006789"/>
    </source>
</evidence>
<dbReference type="InterPro" id="IPR009057">
    <property type="entry name" value="Homeodomain-like_sf"/>
</dbReference>
<dbReference type="PANTHER" id="PTHR45654">
    <property type="entry name" value="HOMEOBOX-LEUCINE ZIPPER PROTEIN MERISTEM L1"/>
    <property type="match status" value="1"/>
</dbReference>
<feature type="domain" description="START" evidence="14">
    <location>
        <begin position="225"/>
        <end position="460"/>
    </location>
</feature>
<evidence type="ECO:0000256" key="6">
    <source>
        <dbReference type="ARBA" id="ARBA00023155"/>
    </source>
</evidence>
<evidence type="ECO:0000256" key="4">
    <source>
        <dbReference type="ARBA" id="ARBA00023054"/>
    </source>
</evidence>
<dbReference type="GeneID" id="104757820"/>
<dbReference type="PROSITE" id="PS00027">
    <property type="entry name" value="HOMEOBOX_1"/>
    <property type="match status" value="1"/>
</dbReference>
<dbReference type="Pfam" id="PF00046">
    <property type="entry name" value="Homeodomain"/>
    <property type="match status" value="1"/>
</dbReference>
<dbReference type="InterPro" id="IPR023393">
    <property type="entry name" value="START-like_dom_sf"/>
</dbReference>
<feature type="region of interest" description="Disordered" evidence="12">
    <location>
        <begin position="1"/>
        <end position="36"/>
    </location>
</feature>